<reference evidence="2 3" key="1">
    <citation type="journal article" date="2021" name="Microbiol. Resour. Announc.">
        <title>Complete Genome Sequences of Two Rhodococcus sp. Strains with Large and Linear Chromosomes, Isolated from Apple Rhizosphere.</title>
        <authorList>
            <person name="Benning S."/>
            <person name="Brugnone N."/>
            <person name="Siani R."/>
            <person name="Kublik S."/>
            <person name="Schloter M."/>
            <person name="Rad V."/>
        </authorList>
    </citation>
    <scope>NUCLEOTIDE SEQUENCE [LARGE SCALE GENOMIC DNA]</scope>
    <source>
        <strain evidence="2 3">R79</strain>
    </source>
</reference>
<accession>A0A974WD80</accession>
<evidence type="ECO:0000313" key="2">
    <source>
        <dbReference type="EMBL" id="QSE95803.1"/>
    </source>
</evidence>
<keyword evidence="1" id="KW-1133">Transmembrane helix</keyword>
<dbReference type="Proteomes" id="UP000662986">
    <property type="component" value="Chromosome"/>
</dbReference>
<organism evidence="2 3">
    <name type="scientific">Rhodococcus pseudokoreensis</name>
    <dbReference type="NCBI Taxonomy" id="2811421"/>
    <lineage>
        <taxon>Bacteria</taxon>
        <taxon>Bacillati</taxon>
        <taxon>Actinomycetota</taxon>
        <taxon>Actinomycetes</taxon>
        <taxon>Mycobacteriales</taxon>
        <taxon>Nocardiaceae</taxon>
        <taxon>Rhodococcus</taxon>
    </lineage>
</organism>
<keyword evidence="1" id="KW-0472">Membrane</keyword>
<gene>
    <name evidence="2" type="ORF">JWS13_44145</name>
</gene>
<evidence type="ECO:0000256" key="1">
    <source>
        <dbReference type="SAM" id="Phobius"/>
    </source>
</evidence>
<name>A0A974WD80_9NOCA</name>
<sequence>MQDQVGRLVDALRDRGEKEAQNLRQKFKKWLASLVHEVIHSNAGAGAGLEGIRAALTGKNPVWAAIKALMSGLSGKAKVGLVLLLLVALLLGPVLLVILLLALLVAVIVAAVRAASR</sequence>
<dbReference type="EMBL" id="CP070619">
    <property type="protein sequence ID" value="QSE95803.1"/>
    <property type="molecule type" value="Genomic_DNA"/>
</dbReference>
<proteinExistence type="predicted"/>
<feature type="transmembrane region" description="Helical" evidence="1">
    <location>
        <begin position="79"/>
        <end position="112"/>
    </location>
</feature>
<reference evidence="2 3" key="2">
    <citation type="journal article" date="2022" name="Arch. Microbiol.">
        <title>Rhodococcus pseudokoreensis sp. nov. isolated from the rhizosphere of young M26 apple rootstocks.</title>
        <authorList>
            <person name="Kampfer P."/>
            <person name="Glaeser S.P."/>
            <person name="Blom J."/>
            <person name="Wolf J."/>
            <person name="Benning S."/>
            <person name="Schloter M."/>
            <person name="Neumann-Schaal M."/>
        </authorList>
    </citation>
    <scope>NUCLEOTIDE SEQUENCE [LARGE SCALE GENOMIC DNA]</scope>
    <source>
        <strain evidence="2 3">R79</strain>
    </source>
</reference>
<keyword evidence="3" id="KW-1185">Reference proteome</keyword>
<protein>
    <submittedName>
        <fullName evidence="2">Uncharacterized protein</fullName>
    </submittedName>
</protein>
<keyword evidence="1" id="KW-0812">Transmembrane</keyword>
<evidence type="ECO:0000313" key="3">
    <source>
        <dbReference type="Proteomes" id="UP000662986"/>
    </source>
</evidence>